<feature type="region of interest" description="Disordered" evidence="1">
    <location>
        <begin position="148"/>
        <end position="184"/>
    </location>
</feature>
<sequence length="184" mass="20945">MQALPPSPSYTSNTTTSAHIIFNPPSSTPSVYHTPLKFLPKSDRRRQLYAAAMASSTQTALSTRTPVIAQTGTPLSVTSFPPPKPSAPLPPPVRAPYEKKYHLTDVEIAEIRSLRSSDPDKWTRERLAEKFGCSQFFVSLVCKAPEKGKMVERQHQEARERWGRRRREAKEDRNRRKDTWGREL</sequence>
<dbReference type="EMBL" id="KV749168">
    <property type="protein sequence ID" value="OCL10771.1"/>
    <property type="molecule type" value="Genomic_DNA"/>
</dbReference>
<feature type="compositionally biased region" description="Basic and acidic residues" evidence="1">
    <location>
        <begin position="148"/>
        <end position="161"/>
    </location>
</feature>
<dbReference type="OrthoDB" id="6021263at2759"/>
<name>A0A8E2F570_9PEZI</name>
<dbReference type="PANTHER" id="PTHR28266">
    <property type="entry name" value="54S RIBOSOMAL PROTEIN L20, MITOCHONDRIAL"/>
    <property type="match status" value="1"/>
</dbReference>
<dbReference type="AlphaFoldDB" id="A0A8E2F570"/>
<accession>A0A8E2F570</accession>
<evidence type="ECO:0000256" key="1">
    <source>
        <dbReference type="SAM" id="MobiDB-lite"/>
    </source>
</evidence>
<dbReference type="Proteomes" id="UP000250140">
    <property type="component" value="Unassembled WGS sequence"/>
</dbReference>
<reference evidence="2 3" key="1">
    <citation type="journal article" date="2016" name="Nat. Commun.">
        <title>Ectomycorrhizal ecology is imprinted in the genome of the dominant symbiotic fungus Cenococcum geophilum.</title>
        <authorList>
            <consortium name="DOE Joint Genome Institute"/>
            <person name="Peter M."/>
            <person name="Kohler A."/>
            <person name="Ohm R.A."/>
            <person name="Kuo A."/>
            <person name="Krutzmann J."/>
            <person name="Morin E."/>
            <person name="Arend M."/>
            <person name="Barry K.W."/>
            <person name="Binder M."/>
            <person name="Choi C."/>
            <person name="Clum A."/>
            <person name="Copeland A."/>
            <person name="Grisel N."/>
            <person name="Haridas S."/>
            <person name="Kipfer T."/>
            <person name="LaButti K."/>
            <person name="Lindquist E."/>
            <person name="Lipzen A."/>
            <person name="Maire R."/>
            <person name="Meier B."/>
            <person name="Mihaltcheva S."/>
            <person name="Molinier V."/>
            <person name="Murat C."/>
            <person name="Poggeler S."/>
            <person name="Quandt C.A."/>
            <person name="Sperisen C."/>
            <person name="Tritt A."/>
            <person name="Tisserant E."/>
            <person name="Crous P.W."/>
            <person name="Henrissat B."/>
            <person name="Nehls U."/>
            <person name="Egli S."/>
            <person name="Spatafora J.W."/>
            <person name="Grigoriev I.V."/>
            <person name="Martin F.M."/>
        </authorList>
    </citation>
    <scope>NUCLEOTIDE SEQUENCE [LARGE SCALE GENOMIC DNA]</scope>
    <source>
        <strain evidence="2 3">CBS 207.34</strain>
    </source>
</reference>
<feature type="region of interest" description="Disordered" evidence="1">
    <location>
        <begin position="1"/>
        <end position="30"/>
    </location>
</feature>
<dbReference type="GO" id="GO:0005762">
    <property type="term" value="C:mitochondrial large ribosomal subunit"/>
    <property type="evidence" value="ECO:0007669"/>
    <property type="project" value="TreeGrafter"/>
</dbReference>
<dbReference type="Pfam" id="PF12824">
    <property type="entry name" value="MRP-L20"/>
    <property type="match status" value="1"/>
</dbReference>
<keyword evidence="3" id="KW-1185">Reference proteome</keyword>
<feature type="compositionally biased region" description="Pro residues" evidence="1">
    <location>
        <begin position="80"/>
        <end position="94"/>
    </location>
</feature>
<evidence type="ECO:0000313" key="3">
    <source>
        <dbReference type="Proteomes" id="UP000250140"/>
    </source>
</evidence>
<feature type="compositionally biased region" description="Basic and acidic residues" evidence="1">
    <location>
        <begin position="168"/>
        <end position="184"/>
    </location>
</feature>
<dbReference type="InterPro" id="IPR024388">
    <property type="entry name" value="Ribosomal_mL58"/>
</dbReference>
<organism evidence="2 3">
    <name type="scientific">Glonium stellatum</name>
    <dbReference type="NCBI Taxonomy" id="574774"/>
    <lineage>
        <taxon>Eukaryota</taxon>
        <taxon>Fungi</taxon>
        <taxon>Dikarya</taxon>
        <taxon>Ascomycota</taxon>
        <taxon>Pezizomycotina</taxon>
        <taxon>Dothideomycetes</taxon>
        <taxon>Pleosporomycetidae</taxon>
        <taxon>Gloniales</taxon>
        <taxon>Gloniaceae</taxon>
        <taxon>Glonium</taxon>
    </lineage>
</organism>
<protein>
    <submittedName>
        <fullName evidence="2">Uncharacterized protein</fullName>
    </submittedName>
</protein>
<gene>
    <name evidence="2" type="ORF">AOQ84DRAFT_353357</name>
</gene>
<proteinExistence type="predicted"/>
<evidence type="ECO:0000313" key="2">
    <source>
        <dbReference type="EMBL" id="OCL10771.1"/>
    </source>
</evidence>
<feature type="region of interest" description="Disordered" evidence="1">
    <location>
        <begin position="72"/>
        <end position="95"/>
    </location>
</feature>
<dbReference type="PANTHER" id="PTHR28266:SF1">
    <property type="entry name" value="LARGE RIBOSOMAL SUBUNIT PROTEIN ML58"/>
    <property type="match status" value="1"/>
</dbReference>
<dbReference type="GO" id="GO:0003735">
    <property type="term" value="F:structural constituent of ribosome"/>
    <property type="evidence" value="ECO:0007669"/>
    <property type="project" value="TreeGrafter"/>
</dbReference>